<evidence type="ECO:0000313" key="7">
    <source>
        <dbReference type="Proteomes" id="UP000479043"/>
    </source>
</evidence>
<dbReference type="SUPFAM" id="SSF53383">
    <property type="entry name" value="PLP-dependent transferases"/>
    <property type="match status" value="1"/>
</dbReference>
<dbReference type="AlphaFoldDB" id="A0A6L8LKW9"/>
<dbReference type="Gene3D" id="3.40.640.10">
    <property type="entry name" value="Type I PLP-dependent aspartate aminotransferase-like (Major domain)"/>
    <property type="match status" value="1"/>
</dbReference>
<dbReference type="EMBL" id="WWEN01000005">
    <property type="protein sequence ID" value="MYM56263.1"/>
    <property type="molecule type" value="Genomic_DNA"/>
</dbReference>
<dbReference type="Proteomes" id="UP000479043">
    <property type="component" value="Unassembled WGS sequence"/>
</dbReference>
<dbReference type="InterPro" id="IPR000653">
    <property type="entry name" value="DegT/StrS_aminotransferase"/>
</dbReference>
<evidence type="ECO:0000313" key="6">
    <source>
        <dbReference type="EMBL" id="MYM56263.1"/>
    </source>
</evidence>
<gene>
    <name evidence="6" type="ORF">GR167_13175</name>
</gene>
<evidence type="ECO:0000256" key="4">
    <source>
        <dbReference type="PIRSR" id="PIRSR000390-2"/>
    </source>
</evidence>
<dbReference type="PANTHER" id="PTHR30244">
    <property type="entry name" value="TRANSAMINASE"/>
    <property type="match status" value="1"/>
</dbReference>
<dbReference type="RefSeq" id="WP_160974126.1">
    <property type="nucleotide sequence ID" value="NZ_WWEN01000005.1"/>
</dbReference>
<dbReference type="InterPro" id="IPR015424">
    <property type="entry name" value="PyrdxlP-dep_Trfase"/>
</dbReference>
<feature type="active site" description="Proton acceptor" evidence="3">
    <location>
        <position position="188"/>
    </location>
</feature>
<feature type="modified residue" description="N6-(pyridoxal phosphate)lysine" evidence="4">
    <location>
        <position position="188"/>
    </location>
</feature>
<dbReference type="GO" id="GO:0030170">
    <property type="term" value="F:pyridoxal phosphate binding"/>
    <property type="evidence" value="ECO:0007669"/>
    <property type="project" value="TreeGrafter"/>
</dbReference>
<proteinExistence type="inferred from homology"/>
<evidence type="ECO:0000256" key="5">
    <source>
        <dbReference type="RuleBase" id="RU004508"/>
    </source>
</evidence>
<keyword evidence="6" id="KW-0032">Aminotransferase</keyword>
<organism evidence="6 7">
    <name type="scientific">Thalassovita mangrovi</name>
    <dbReference type="NCBI Taxonomy" id="2692236"/>
    <lineage>
        <taxon>Bacteria</taxon>
        <taxon>Pseudomonadati</taxon>
        <taxon>Pseudomonadota</taxon>
        <taxon>Alphaproteobacteria</taxon>
        <taxon>Rhodobacterales</taxon>
        <taxon>Roseobacteraceae</taxon>
        <taxon>Thalassovita</taxon>
    </lineage>
</organism>
<comment type="caution">
    <text evidence="6">The sequence shown here is derived from an EMBL/GenBank/DDBJ whole genome shotgun (WGS) entry which is preliminary data.</text>
</comment>
<dbReference type="PANTHER" id="PTHR30244:SF9">
    <property type="entry name" value="PROTEIN RV3402C"/>
    <property type="match status" value="1"/>
</dbReference>
<reference evidence="6 7" key="1">
    <citation type="submission" date="2020-01" db="EMBL/GenBank/DDBJ databases">
        <authorList>
            <person name="Chen S."/>
        </authorList>
    </citation>
    <scope>NUCLEOTIDE SEQUENCE [LARGE SCALE GENOMIC DNA]</scope>
    <source>
        <strain evidence="6 7">GS-10</strain>
    </source>
</reference>
<dbReference type="GO" id="GO:0000271">
    <property type="term" value="P:polysaccharide biosynthetic process"/>
    <property type="evidence" value="ECO:0007669"/>
    <property type="project" value="TreeGrafter"/>
</dbReference>
<sequence length="365" mass="38490">MKYSTPPVIPVARPQLPSADEVLPFLREIDATRHYSNGGPLNARLEQALGRQFGAERSVLCHSSCTIGLVAALLALRPEPGALCMMPSWSFPATGHAARLAGLTPWFVDVEAGSGALTPALARAALAQAPARVAAVIPVMPFGAPADVTAWEGFRDETGLPVIVDGAAAFDSLSASTIPIVVSLHATKLFGVGEGGFTLCRDAAFLRTMRKVLNFGFHGTRNAELPAVNGKLSEYAAAVGLAALPGYGEKREAHQTVAQLYRSALPGHITMPAGFGTDWVSASLSLGLPAEHLAPAKRALARRGIAWRHWWEAGMHRMPAFADCPHLPLPVTKALARSTLGVPFYQDLSEAQVQDICAALAEAGS</sequence>
<comment type="similarity">
    <text evidence="2 5">Belongs to the DegT/DnrJ/EryC1 family.</text>
</comment>
<dbReference type="Pfam" id="PF01041">
    <property type="entry name" value="DegT_DnrJ_EryC1"/>
    <property type="match status" value="1"/>
</dbReference>
<evidence type="ECO:0000256" key="3">
    <source>
        <dbReference type="PIRSR" id="PIRSR000390-1"/>
    </source>
</evidence>
<evidence type="ECO:0000256" key="2">
    <source>
        <dbReference type="ARBA" id="ARBA00037999"/>
    </source>
</evidence>
<name>A0A6L8LKW9_9RHOB</name>
<keyword evidence="1 4" id="KW-0663">Pyridoxal phosphate</keyword>
<dbReference type="GO" id="GO:0008483">
    <property type="term" value="F:transaminase activity"/>
    <property type="evidence" value="ECO:0007669"/>
    <property type="project" value="UniProtKB-KW"/>
</dbReference>
<keyword evidence="6" id="KW-0808">Transferase</keyword>
<accession>A0A6L8LKW9</accession>
<dbReference type="InterPro" id="IPR015421">
    <property type="entry name" value="PyrdxlP-dep_Trfase_major"/>
</dbReference>
<dbReference type="PIRSF" id="PIRSF000390">
    <property type="entry name" value="PLP_StrS"/>
    <property type="match status" value="1"/>
</dbReference>
<evidence type="ECO:0000256" key="1">
    <source>
        <dbReference type="ARBA" id="ARBA00022898"/>
    </source>
</evidence>
<keyword evidence="7" id="KW-1185">Reference proteome</keyword>
<protein>
    <submittedName>
        <fullName evidence="6">DegT/DnrJ/EryC1/StrS aminotransferase</fullName>
    </submittedName>
</protein>